<protein>
    <submittedName>
        <fullName evidence="1">Uncharacterized protein</fullName>
    </submittedName>
</protein>
<organism evidence="1">
    <name type="scientific">Haematobia irritans</name>
    <name type="common">Horn fly</name>
    <name type="synonym">Conops irritans</name>
    <dbReference type="NCBI Taxonomy" id="7368"/>
    <lineage>
        <taxon>Eukaryota</taxon>
        <taxon>Metazoa</taxon>
        <taxon>Ecdysozoa</taxon>
        <taxon>Arthropoda</taxon>
        <taxon>Hexapoda</taxon>
        <taxon>Insecta</taxon>
        <taxon>Pterygota</taxon>
        <taxon>Neoptera</taxon>
        <taxon>Endopterygota</taxon>
        <taxon>Diptera</taxon>
        <taxon>Brachycera</taxon>
        <taxon>Muscomorpha</taxon>
        <taxon>Muscoidea</taxon>
        <taxon>Muscidae</taxon>
        <taxon>Haematobia</taxon>
    </lineage>
</organism>
<evidence type="ECO:0000313" key="1">
    <source>
        <dbReference type="EMBL" id="JAV15805.1"/>
    </source>
</evidence>
<name>A0A1L8EB28_HAEIR</name>
<dbReference type="EMBL" id="GFDG01002994">
    <property type="protein sequence ID" value="JAV15805.1"/>
    <property type="molecule type" value="Transcribed_RNA"/>
</dbReference>
<reference evidence="1" key="1">
    <citation type="submission" date="2017-01" db="EMBL/GenBank/DDBJ databases">
        <title>An insight into the sialome and mialome of the horn fly, Haematobia irritans.</title>
        <authorList>
            <person name="Breijo M."/>
            <person name="Boiani M."/>
            <person name="Ures X."/>
            <person name="Rocha S."/>
            <person name="Sequeira M."/>
            <person name="Ribeiro J.M."/>
        </authorList>
    </citation>
    <scope>NUCLEOTIDE SEQUENCE</scope>
</reference>
<sequence>MTELTNSQKKLMKLFLKPEILQRITVPKFRAIVDLEEQKSPELLNLQDVLIDVRSITRGLEGPLTTSDLETQSSDESSNLLEQLTEALSLYLPSLKKETELNLKEYLTCLMEDAATPYLNGLSSMGTTSTSYMTAHTAMDRADVLTNTRSIDELEELYRVSPSAKKTINYSSITTLKLDEKPKEFRSETSTTPDFFVDLKMYDMNKIPPEEIGSKEMWRYAIIRTKFYGSNLLDGAIQEAARKVTTMTIKTIKKRLEDENTEEQPRKKTKRSSK</sequence>
<accession>A0A1L8EB28</accession>
<dbReference type="AlphaFoldDB" id="A0A1L8EB28"/>
<proteinExistence type="predicted"/>